<feature type="transmembrane region" description="Helical" evidence="1">
    <location>
        <begin position="306"/>
        <end position="330"/>
    </location>
</feature>
<feature type="transmembrane region" description="Helical" evidence="1">
    <location>
        <begin position="367"/>
        <end position="385"/>
    </location>
</feature>
<keyword evidence="1" id="KW-0472">Membrane</keyword>
<dbReference type="Proteomes" id="UP000550729">
    <property type="component" value="Unassembled WGS sequence"/>
</dbReference>
<protein>
    <submittedName>
        <fullName evidence="2">DUF4175 domain-containing protein</fullName>
    </submittedName>
</protein>
<feature type="transmembrane region" description="Helical" evidence="1">
    <location>
        <begin position="60"/>
        <end position="84"/>
    </location>
</feature>
<comment type="caution">
    <text evidence="2">The sequence shown here is derived from an EMBL/GenBank/DDBJ whole genome shotgun (WGS) entry which is preliminary data.</text>
</comment>
<keyword evidence="1" id="KW-1133">Transmembrane helix</keyword>
<keyword evidence="1" id="KW-0812">Transmembrane</keyword>
<accession>A0A848KUA0</accession>
<reference evidence="2 3" key="1">
    <citation type="submission" date="2020-04" db="EMBL/GenBank/DDBJ databases">
        <title>Gordonia sp. nov. TBRC 11910.</title>
        <authorList>
            <person name="Suriyachadkun C."/>
        </authorList>
    </citation>
    <scope>NUCLEOTIDE SEQUENCE [LARGE SCALE GENOMIC DNA]</scope>
    <source>
        <strain evidence="2 3">TBRC 11910</strain>
    </source>
</reference>
<feature type="transmembrane region" description="Helical" evidence="1">
    <location>
        <begin position="158"/>
        <end position="186"/>
    </location>
</feature>
<evidence type="ECO:0000313" key="3">
    <source>
        <dbReference type="Proteomes" id="UP000550729"/>
    </source>
</evidence>
<feature type="transmembrane region" description="Helical" evidence="1">
    <location>
        <begin position="198"/>
        <end position="218"/>
    </location>
</feature>
<dbReference type="RefSeq" id="WP_170194979.1">
    <property type="nucleotide sequence ID" value="NZ_JABBNB010000014.1"/>
</dbReference>
<organism evidence="2 3">
    <name type="scientific">Gordonia asplenii</name>
    <dbReference type="NCBI Taxonomy" id="2725283"/>
    <lineage>
        <taxon>Bacteria</taxon>
        <taxon>Bacillati</taxon>
        <taxon>Actinomycetota</taxon>
        <taxon>Actinomycetes</taxon>
        <taxon>Mycobacteriales</taxon>
        <taxon>Gordoniaceae</taxon>
        <taxon>Gordonia</taxon>
    </lineage>
</organism>
<feature type="transmembrane region" description="Helical" evidence="1">
    <location>
        <begin position="342"/>
        <end position="361"/>
    </location>
</feature>
<keyword evidence="3" id="KW-1185">Reference proteome</keyword>
<proteinExistence type="predicted"/>
<name>A0A848KUA0_9ACTN</name>
<sequence>MTTRVLVGVSAAATTAVMAPLWRPGYLLYRDAVSTPRTFLTDTTLGIGGNPPRAVPQDGLIAVLSTLFDGGAVVVTIMTLALFLAGLGYGALAHRILPDAGSAGAAAAALVGIWNPFVAERLLQGHWSLLTGYAALGWILLSALQIRSNEGSGRPWSVLSAAVLCAALTPSGWLVGTVTLVAALTIPLAVRRRWRACAASLAPVAVGMAPWLGAVLVGPSVTTVQAVSVPTFAVRAEPGLGRVLTVLSMGGIWNTDAVPASRQTPWAVVAAVLFIAVVAVGIRSLWQRRPVFDAEARSVVDTASAVGLGALGLVLVASTGPGLTVLGRLASTVGGAGLLRDAGKFVMLAMPLVALAATAFVGTLRRWVPAGFAVGAAALLIVAPLPDLAWGVGGRIAPISYPDEWRAVAGRIPADSGAVALWPGDTVRRFDFARGPSLDPTARMVRAAVAESGRLSVDGRVVDGGSVWADDIHRTLADGGDVAALGVGWVVASAPVPGFGRVAPTYRGPTLTLYRIPAPHNDIGASTTDRRIALTALWLWIGALLCAVIAVVATWPGLRRR</sequence>
<dbReference type="AlphaFoldDB" id="A0A848KUA0"/>
<feature type="transmembrane region" description="Helical" evidence="1">
    <location>
        <begin position="126"/>
        <end position="146"/>
    </location>
</feature>
<feature type="transmembrane region" description="Helical" evidence="1">
    <location>
        <begin position="266"/>
        <end position="286"/>
    </location>
</feature>
<gene>
    <name evidence="2" type="ORF">HH308_14750</name>
</gene>
<feature type="transmembrane region" description="Helical" evidence="1">
    <location>
        <begin position="96"/>
        <end position="114"/>
    </location>
</feature>
<feature type="transmembrane region" description="Helical" evidence="1">
    <location>
        <begin position="537"/>
        <end position="558"/>
    </location>
</feature>
<evidence type="ECO:0000256" key="1">
    <source>
        <dbReference type="SAM" id="Phobius"/>
    </source>
</evidence>
<evidence type="ECO:0000313" key="2">
    <source>
        <dbReference type="EMBL" id="NMO02474.1"/>
    </source>
</evidence>
<dbReference type="EMBL" id="JABBNB010000014">
    <property type="protein sequence ID" value="NMO02474.1"/>
    <property type="molecule type" value="Genomic_DNA"/>
</dbReference>